<accession>A0A507CYB9</accession>
<keyword evidence="3" id="KW-1185">Reference proteome</keyword>
<evidence type="ECO:0000256" key="1">
    <source>
        <dbReference type="SAM" id="MobiDB-lite"/>
    </source>
</evidence>
<sequence length="373" mass="41240">MTAFKTEYQREYTWKQPPPPRTVSFTSSLIRHRAPQPALANSLHSPSIATSPIRKVAVLKHSDAVQATPIVTESEVQASVPPPSSAIQTSPRDARPGPNNQKQQFPHTVERPARERHYEHFRTGKQSLPSSRGFASYMSAKQLVDRAMHRFETEYSREFVNWDSIMSKSPSPLGRDMHAVSVTTAPAAAASTGTKPIVVQTTETQSSPCIESTIQPTIATRSGITKTSPSRTVTVPSTNITTRAKVPTVSSDHQPVTAVTATVPSLQKVAFELLPPAGISEKQAHVQYEKRHYRPILFAKDDVQLSMEASETEMKRLVAHAAETVQMAPERRFVTDKAPHEHSSNVLGTTVQQPNMFQLAQDLLKSVRERRSV</sequence>
<dbReference type="Proteomes" id="UP000317494">
    <property type="component" value="Unassembled WGS sequence"/>
</dbReference>
<dbReference type="VEuPathDB" id="FungiDB:SeMB42_g04423"/>
<name>A0A507CYB9_9FUNG</name>
<feature type="region of interest" description="Disordered" evidence="1">
    <location>
        <begin position="1"/>
        <end position="25"/>
    </location>
</feature>
<comment type="caution">
    <text evidence="2">The sequence shown here is derived from an EMBL/GenBank/DDBJ whole genome shotgun (WGS) entry which is preliminary data.</text>
</comment>
<evidence type="ECO:0000313" key="3">
    <source>
        <dbReference type="Proteomes" id="UP000317494"/>
    </source>
</evidence>
<evidence type="ECO:0000313" key="2">
    <source>
        <dbReference type="EMBL" id="TPX44146.1"/>
    </source>
</evidence>
<dbReference type="EMBL" id="QEAN01000178">
    <property type="protein sequence ID" value="TPX44146.1"/>
    <property type="molecule type" value="Genomic_DNA"/>
</dbReference>
<protein>
    <submittedName>
        <fullName evidence="2">Uncharacterized protein</fullName>
    </submittedName>
</protein>
<reference evidence="2 3" key="1">
    <citation type="journal article" date="2019" name="Sci. Rep.">
        <title>Comparative genomics of chytrid fungi reveal insights into the obligate biotrophic and pathogenic lifestyle of Synchytrium endobioticum.</title>
        <authorList>
            <person name="van de Vossenberg B.T.L.H."/>
            <person name="Warris S."/>
            <person name="Nguyen H.D.T."/>
            <person name="van Gent-Pelzer M.P.E."/>
            <person name="Joly D.L."/>
            <person name="van de Geest H.C."/>
            <person name="Bonants P.J.M."/>
            <person name="Smith D.S."/>
            <person name="Levesque C.A."/>
            <person name="van der Lee T.A.J."/>
        </authorList>
    </citation>
    <scope>NUCLEOTIDE SEQUENCE [LARGE SCALE GENOMIC DNA]</scope>
    <source>
        <strain evidence="2 3">MB42</strain>
    </source>
</reference>
<feature type="region of interest" description="Disordered" evidence="1">
    <location>
        <begin position="73"/>
        <end position="113"/>
    </location>
</feature>
<organism evidence="2 3">
    <name type="scientific">Synchytrium endobioticum</name>
    <dbReference type="NCBI Taxonomy" id="286115"/>
    <lineage>
        <taxon>Eukaryota</taxon>
        <taxon>Fungi</taxon>
        <taxon>Fungi incertae sedis</taxon>
        <taxon>Chytridiomycota</taxon>
        <taxon>Chytridiomycota incertae sedis</taxon>
        <taxon>Chytridiomycetes</taxon>
        <taxon>Synchytriales</taxon>
        <taxon>Synchytriaceae</taxon>
        <taxon>Synchytrium</taxon>
    </lineage>
</organism>
<proteinExistence type="predicted"/>
<gene>
    <name evidence="2" type="ORF">SeMB42_g04423</name>
</gene>
<dbReference type="AlphaFoldDB" id="A0A507CYB9"/>